<dbReference type="NCBIfam" id="TIGR01598">
    <property type="entry name" value="holin_phiLC3"/>
    <property type="match status" value="1"/>
</dbReference>
<reference evidence="2 3" key="1">
    <citation type="submission" date="2016-05" db="EMBL/GenBank/DDBJ databases">
        <title>Microbial solvent formation.</title>
        <authorList>
            <person name="Poehlein A."/>
            <person name="Montoya Solano J.D."/>
            <person name="Flitsch S."/>
            <person name="Krabben P."/>
            <person name="Duerre P."/>
            <person name="Daniel R."/>
        </authorList>
    </citation>
    <scope>NUCLEOTIDE SEQUENCE [LARGE SCALE GENOMIC DNA]</scope>
    <source>
        <strain evidence="2 3">DSM 2619</strain>
    </source>
</reference>
<dbReference type="AlphaFoldDB" id="A0A1S8T0D9"/>
<dbReference type="Pfam" id="PF04531">
    <property type="entry name" value="Phage_holin_1"/>
    <property type="match status" value="1"/>
</dbReference>
<keyword evidence="1" id="KW-1133">Transmembrane helix</keyword>
<name>A0A1S8T0D9_9CLOT</name>
<dbReference type="STRING" id="29367.CLPUN_50730"/>
<evidence type="ECO:0000313" key="3">
    <source>
        <dbReference type="Proteomes" id="UP000190890"/>
    </source>
</evidence>
<dbReference type="RefSeq" id="WP_077849963.1">
    <property type="nucleotide sequence ID" value="NZ_LZZM01000234.1"/>
</dbReference>
<organism evidence="2 3">
    <name type="scientific">Clostridium puniceum</name>
    <dbReference type="NCBI Taxonomy" id="29367"/>
    <lineage>
        <taxon>Bacteria</taxon>
        <taxon>Bacillati</taxon>
        <taxon>Bacillota</taxon>
        <taxon>Clostridia</taxon>
        <taxon>Eubacteriales</taxon>
        <taxon>Clostridiaceae</taxon>
        <taxon>Clostridium</taxon>
    </lineage>
</organism>
<dbReference type="EMBL" id="LZZM01000234">
    <property type="protein sequence ID" value="OOM71081.1"/>
    <property type="molecule type" value="Genomic_DNA"/>
</dbReference>
<feature type="transmembrane region" description="Helical" evidence="1">
    <location>
        <begin position="38"/>
        <end position="56"/>
    </location>
</feature>
<comment type="caution">
    <text evidence="2">The sequence shown here is derived from an EMBL/GenBank/DDBJ whole genome shotgun (WGS) entry which is preliminary data.</text>
</comment>
<dbReference type="OrthoDB" id="1922895at2"/>
<gene>
    <name evidence="2" type="ORF">CLPUN_50730</name>
</gene>
<accession>A0A1S8T0D9</accession>
<proteinExistence type="predicted"/>
<keyword evidence="1" id="KW-0812">Transmembrane</keyword>
<keyword evidence="3" id="KW-1185">Reference proteome</keyword>
<dbReference type="Proteomes" id="UP000190890">
    <property type="component" value="Unassembled WGS sequence"/>
</dbReference>
<sequence length="77" mass="8582">MNINWKTRFTNKIFLIAIASAIVLLSQQLGFNIFPDNWADILNTILTILILLGIVIDPSTSGMSDAKDSNSKIMEEK</sequence>
<evidence type="ECO:0000256" key="1">
    <source>
        <dbReference type="SAM" id="Phobius"/>
    </source>
</evidence>
<keyword evidence="1" id="KW-0472">Membrane</keyword>
<dbReference type="InterPro" id="IPR006485">
    <property type="entry name" value="Phage-like_holin"/>
</dbReference>
<evidence type="ECO:0000313" key="2">
    <source>
        <dbReference type="EMBL" id="OOM71081.1"/>
    </source>
</evidence>
<protein>
    <submittedName>
        <fullName evidence="2">Bacteriophage holin</fullName>
    </submittedName>
</protein>